<reference evidence="15" key="3">
    <citation type="journal article" date="2022" name="bioRxiv">
        <title>A global pangenome for the wheat fungal pathogen Pyrenophora tritici-repentis and prediction of effector protein structural homology.</title>
        <authorList>
            <person name="Moolhuijzen P."/>
            <person name="See P.T."/>
            <person name="Shi G."/>
            <person name="Powell H.R."/>
            <person name="Cockram J."/>
            <person name="Jorgensen L.N."/>
            <person name="Benslimane H."/>
            <person name="Strelkov S.E."/>
            <person name="Turner J."/>
            <person name="Liu Z."/>
            <person name="Moffat C.S."/>
        </authorList>
    </citation>
    <scope>NUCLEOTIDE SEQUENCE</scope>
    <source>
        <strain evidence="15">86-124</strain>
    </source>
</reference>
<evidence type="ECO:0000256" key="2">
    <source>
        <dbReference type="ARBA" id="ARBA00004613"/>
    </source>
</evidence>
<keyword evidence="9" id="KW-0479">Metal-binding</keyword>
<feature type="compositionally biased region" description="Polar residues" evidence="10">
    <location>
        <begin position="289"/>
        <end position="303"/>
    </location>
</feature>
<feature type="chain" id="PRO_5042701181" evidence="12">
    <location>
        <begin position="31"/>
        <end position="396"/>
    </location>
</feature>
<sequence>MSTSYSSRWSLWSAILHILTLVACLHEAYALPQAMLTRQSDVSLDSLNLPSCALSCFLKHILHDGCVDDTDFDCHCAAGNLLQTASACISQGCDKAEQDDAFAKVSRGCQEVLRDGVSRQVILVTSVSSRKVETLGPDVTSSTVANTVPTVTVATRTGSPACPGCTGSPSTILSRTKTSSFPQPTDSALVSPTPSVPPMREATPTPVSTDSPVPPISQSGLLSDGAKAGLAAGFMFMLVSAFLGLGWYIRRLKRKLRVVQQIASKTPDDAASTYGEEFNPMEPIHRTRQPSWTRGSIGSSNGPMSPFIPQLRSTEEITTMTANYAGASNAPYPHVLSIVIEQEEEDSSSIKEPVPGQKEGLSGPLELDGAHTGLFEMPLAVTPRGSSMEQGRDGQI</sequence>
<feature type="transmembrane region" description="Helical" evidence="11">
    <location>
        <begin position="228"/>
        <end position="249"/>
    </location>
</feature>
<keyword evidence="11" id="KW-0812">Transmembrane</keyword>
<accession>A0A2W1GHS2</accession>
<reference evidence="14" key="1">
    <citation type="journal article" date="2018" name="BMC Genomics">
        <title>Comparative genomics of the wheat fungal pathogen Pyrenophora tritici-repentis reveals chromosomal variations and genome plasticity.</title>
        <authorList>
            <person name="Moolhuijzen P."/>
            <person name="See P.T."/>
            <person name="Hane J.K."/>
            <person name="Shi G."/>
            <person name="Liu Z."/>
            <person name="Oliver R.P."/>
            <person name="Moffat C.S."/>
        </authorList>
    </citation>
    <scope>NUCLEOTIDE SEQUENCE [LARGE SCALE GENOMIC DNA]</scope>
    <source>
        <strain evidence="14">M4</strain>
    </source>
</reference>
<dbReference type="Proteomes" id="UP000245464">
    <property type="component" value="Chromosome 2"/>
</dbReference>
<evidence type="ECO:0000256" key="9">
    <source>
        <dbReference type="PROSITE-ProRule" id="PRU01356"/>
    </source>
</evidence>
<dbReference type="GO" id="GO:0046872">
    <property type="term" value="F:metal ion binding"/>
    <property type="evidence" value="ECO:0007669"/>
    <property type="project" value="UniProtKB-UniRule"/>
</dbReference>
<evidence type="ECO:0000256" key="4">
    <source>
        <dbReference type="ARBA" id="ARBA00022525"/>
    </source>
</evidence>
<evidence type="ECO:0000256" key="6">
    <source>
        <dbReference type="ARBA" id="ARBA00022729"/>
    </source>
</evidence>
<keyword evidence="6 12" id="KW-0732">Signal</keyword>
<dbReference type="Pfam" id="PF05730">
    <property type="entry name" value="CFEM"/>
    <property type="match status" value="1"/>
</dbReference>
<evidence type="ECO:0000256" key="5">
    <source>
        <dbReference type="ARBA" id="ARBA00022622"/>
    </source>
</evidence>
<feature type="signal peptide" evidence="12">
    <location>
        <begin position="1"/>
        <end position="30"/>
    </location>
</feature>
<proteinExistence type="inferred from homology"/>
<comment type="similarity">
    <text evidence="3">Belongs to the RBT5 family.</text>
</comment>
<keyword evidence="11" id="KW-0472">Membrane</keyword>
<keyword evidence="16" id="KW-1185">Reference proteome</keyword>
<comment type="caution">
    <text evidence="9">Lacks conserved residue(s) required for the propagation of feature annotation.</text>
</comment>
<dbReference type="AlphaFoldDB" id="A0A2W1GHS2"/>
<keyword evidence="9" id="KW-0349">Heme</keyword>
<feature type="region of interest" description="Disordered" evidence="10">
    <location>
        <begin position="175"/>
        <end position="214"/>
    </location>
</feature>
<dbReference type="GO" id="GO:0005576">
    <property type="term" value="C:extracellular region"/>
    <property type="evidence" value="ECO:0007669"/>
    <property type="project" value="UniProtKB-SubCell"/>
</dbReference>
<comment type="caution">
    <text evidence="15">The sequence shown here is derived from an EMBL/GenBank/DDBJ whole genome shotgun (WGS) entry which is preliminary data.</text>
</comment>
<comment type="subcellular location">
    <subcellularLocation>
        <location evidence="1">Membrane</location>
        <topology evidence="1">Lipid-anchor</topology>
        <topology evidence="1">GPI-anchor</topology>
    </subcellularLocation>
    <subcellularLocation>
        <location evidence="2">Secreted</location>
    </subcellularLocation>
</comment>
<dbReference type="OrthoDB" id="3767534at2759"/>
<dbReference type="EMBL" id="NQIK02000002">
    <property type="protein sequence ID" value="KAF7574718.1"/>
    <property type="molecule type" value="Genomic_DNA"/>
</dbReference>
<evidence type="ECO:0000256" key="1">
    <source>
        <dbReference type="ARBA" id="ARBA00004589"/>
    </source>
</evidence>
<dbReference type="InterPro" id="IPR008427">
    <property type="entry name" value="Extracellular_membr_CFEM_dom"/>
</dbReference>
<keyword evidence="8" id="KW-0449">Lipoprotein</keyword>
<dbReference type="Proteomes" id="UP000249757">
    <property type="component" value="Unassembled WGS sequence"/>
</dbReference>
<evidence type="ECO:0000256" key="8">
    <source>
        <dbReference type="ARBA" id="ARBA00023288"/>
    </source>
</evidence>
<name>A0A2W1GHS2_9PLEO</name>
<keyword evidence="11" id="KW-1133">Transmembrane helix</keyword>
<protein>
    <submittedName>
        <fullName evidence="15">CFEM domain containing protein</fullName>
    </submittedName>
</protein>
<evidence type="ECO:0000256" key="12">
    <source>
        <dbReference type="SAM" id="SignalP"/>
    </source>
</evidence>
<keyword evidence="5" id="KW-0336">GPI-anchor</keyword>
<dbReference type="GO" id="GO:0098552">
    <property type="term" value="C:side of membrane"/>
    <property type="evidence" value="ECO:0007669"/>
    <property type="project" value="UniProtKB-KW"/>
</dbReference>
<keyword evidence="4" id="KW-0964">Secreted</keyword>
<evidence type="ECO:0000259" key="13">
    <source>
        <dbReference type="PROSITE" id="PS52012"/>
    </source>
</evidence>
<keyword evidence="5" id="KW-0325">Glycoprotein</keyword>
<gene>
    <name evidence="15" type="ORF">Ptr86124_001914</name>
    <name evidence="14" type="ORF">PtrM4_063420</name>
</gene>
<dbReference type="PROSITE" id="PS52012">
    <property type="entry name" value="CFEM"/>
    <property type="match status" value="1"/>
</dbReference>
<feature type="binding site" description="axial binding residue" evidence="9">
    <location>
        <position position="71"/>
    </location>
    <ligand>
        <name>heme</name>
        <dbReference type="ChEBI" id="CHEBI:30413"/>
    </ligand>
    <ligandPart>
        <name>Fe</name>
        <dbReference type="ChEBI" id="CHEBI:18248"/>
    </ligandPart>
</feature>
<evidence type="ECO:0000313" key="15">
    <source>
        <dbReference type="EMBL" id="KAI1518786.1"/>
    </source>
</evidence>
<dbReference type="EMBL" id="NRDI02000002">
    <property type="protein sequence ID" value="KAI1518786.1"/>
    <property type="molecule type" value="Genomic_DNA"/>
</dbReference>
<evidence type="ECO:0000256" key="7">
    <source>
        <dbReference type="ARBA" id="ARBA00023157"/>
    </source>
</evidence>
<reference evidence="16" key="4">
    <citation type="journal article" date="2022" name="Microb. Genom.">
        <title>A global pangenome for the wheat fungal pathogen Pyrenophora tritici-repentis and prediction of effector protein structural homology.</title>
        <authorList>
            <person name="Moolhuijzen P.M."/>
            <person name="See P.T."/>
            <person name="Shi G."/>
            <person name="Powell H.R."/>
            <person name="Cockram J."/>
            <person name="Jorgensen L.N."/>
            <person name="Benslimane H."/>
            <person name="Strelkov S.E."/>
            <person name="Turner J."/>
            <person name="Liu Z."/>
            <person name="Moffat C.S."/>
        </authorList>
    </citation>
    <scope>NUCLEOTIDE SEQUENCE [LARGE SCALE GENOMIC DNA]</scope>
</reference>
<feature type="domain" description="CFEM" evidence="13">
    <location>
        <begin position="26"/>
        <end position="136"/>
    </location>
</feature>
<evidence type="ECO:0000313" key="16">
    <source>
        <dbReference type="Proteomes" id="UP000249757"/>
    </source>
</evidence>
<keyword evidence="9" id="KW-0408">Iron</keyword>
<evidence type="ECO:0000256" key="3">
    <source>
        <dbReference type="ARBA" id="ARBA00010031"/>
    </source>
</evidence>
<feature type="region of interest" description="Disordered" evidence="10">
    <location>
        <begin position="268"/>
        <end position="303"/>
    </location>
</feature>
<evidence type="ECO:0000256" key="11">
    <source>
        <dbReference type="SAM" id="Phobius"/>
    </source>
</evidence>
<feature type="disulfide bond" evidence="9">
    <location>
        <begin position="76"/>
        <end position="109"/>
    </location>
</feature>
<organism evidence="15 16">
    <name type="scientific">Pyrenophora tritici-repentis</name>
    <dbReference type="NCBI Taxonomy" id="45151"/>
    <lineage>
        <taxon>Eukaryota</taxon>
        <taxon>Fungi</taxon>
        <taxon>Dikarya</taxon>
        <taxon>Ascomycota</taxon>
        <taxon>Pezizomycotina</taxon>
        <taxon>Dothideomycetes</taxon>
        <taxon>Pleosporomycetidae</taxon>
        <taxon>Pleosporales</taxon>
        <taxon>Pleosporineae</taxon>
        <taxon>Pleosporaceae</taxon>
        <taxon>Pyrenophora</taxon>
    </lineage>
</organism>
<dbReference type="SMART" id="SM00747">
    <property type="entry name" value="CFEM"/>
    <property type="match status" value="1"/>
</dbReference>
<keyword evidence="7 9" id="KW-1015">Disulfide bond</keyword>
<evidence type="ECO:0000313" key="14">
    <source>
        <dbReference type="EMBL" id="KAF7574718.1"/>
    </source>
</evidence>
<feature type="compositionally biased region" description="Polar residues" evidence="10">
    <location>
        <begin position="175"/>
        <end position="193"/>
    </location>
</feature>
<reference evidence="15" key="2">
    <citation type="submission" date="2021-05" db="EMBL/GenBank/DDBJ databases">
        <authorList>
            <person name="Moolhuijzen P.M."/>
            <person name="Moffat C.S."/>
        </authorList>
    </citation>
    <scope>NUCLEOTIDE SEQUENCE</scope>
    <source>
        <strain evidence="15">86-124</strain>
    </source>
</reference>
<evidence type="ECO:0000256" key="10">
    <source>
        <dbReference type="SAM" id="MobiDB-lite"/>
    </source>
</evidence>